<proteinExistence type="predicted"/>
<gene>
    <name evidence="1" type="ORF">SDC9_53975</name>
</gene>
<dbReference type="AlphaFoldDB" id="A0A644WW01"/>
<sequence>MLHTKWNKFKNAGNRFLSLLLSFAFAFVMTLVSEGALASSASEEIVSASPSELGAAASPSPSASSASGVQPTCDEAYYATLDYYGALQEGSVVKSYQMNGASSIRDFGTYDEVVNLTDDTEPAVSDGSVTFDFGASAPDRFYFEGKGAEPFTSLPWNLGISYRLNGVAVRAEDLAGKQGLVEINIDAYPRNEASDYCKNNCALQAVAVFNADDILSLEAPGAQVQLIGNLKTVLFLAMPGEEQHFSIRVGSDDFSFSGMTFLIVPATLSQLSQIADLRDAKEKAEDSYDKISSSLDVILNTLDGMAGSLDSTADGLDQLDKARDTISSGKGEVYGSEDTAINSLNGLAGSLGTVEGHLNTASQALTDTTGLLTKLTDNAVALKTQLKQTREVTDDIQMNVEDLIDLIEDYKEINLSPYTISKNIKTDLGDLNDNLDDLQTSLATMKAVLSALSQSSLSSIDEVTLDGHSVDELAQTLATAESLHENYEKYLSDYNLSESGVSFLDYLGGPGSASAGLATVYAEKDAIQQAETINSLIDQVNTSIGKLNQMSAALSSPTSSMLTDLGNLCGSLGDDGLGGDLEDLTSLLTQVLGLFQDYQVENIMENLLDDTETIGTITADVTKNLDTSLDLLQELDDTINKYVPDAQQALTDVKAATNSAVAGIRDTVSFLSALETLLKKSGGDLDAGTEKMLNGLADSLRRSASGLGQTGVIRSAKDAITSLIDNEWDSHMGEDNRILLMDSSASPVSLTSSQNDSPSSIQVVLRSEEIKVPEESADNESTEEITANGSFLERVAAMFKDFWHAITGLFS</sequence>
<organism evidence="1">
    <name type="scientific">bioreactor metagenome</name>
    <dbReference type="NCBI Taxonomy" id="1076179"/>
    <lineage>
        <taxon>unclassified sequences</taxon>
        <taxon>metagenomes</taxon>
        <taxon>ecological metagenomes</taxon>
    </lineage>
</organism>
<protein>
    <submittedName>
        <fullName evidence="1">Uncharacterized protein</fullName>
    </submittedName>
</protein>
<comment type="caution">
    <text evidence="1">The sequence shown here is derived from an EMBL/GenBank/DDBJ whole genome shotgun (WGS) entry which is preliminary data.</text>
</comment>
<evidence type="ECO:0000313" key="1">
    <source>
        <dbReference type="EMBL" id="MPM07668.1"/>
    </source>
</evidence>
<reference evidence="1" key="1">
    <citation type="submission" date="2019-08" db="EMBL/GenBank/DDBJ databases">
        <authorList>
            <person name="Kucharzyk K."/>
            <person name="Murdoch R.W."/>
            <person name="Higgins S."/>
            <person name="Loffler F."/>
        </authorList>
    </citation>
    <scope>NUCLEOTIDE SEQUENCE</scope>
</reference>
<accession>A0A644WW01</accession>
<dbReference type="EMBL" id="VSSQ01001363">
    <property type="protein sequence ID" value="MPM07668.1"/>
    <property type="molecule type" value="Genomic_DNA"/>
</dbReference>
<name>A0A644WW01_9ZZZZ</name>